<gene>
    <name evidence="2" type="primary">LOC142167217</name>
</gene>
<reference evidence="1" key="1">
    <citation type="journal article" date="2014" name="Nat. Commun.">
        <title>The tobacco genome sequence and its comparison with those of tomato and potato.</title>
        <authorList>
            <person name="Sierro N."/>
            <person name="Battey J.N."/>
            <person name="Ouadi S."/>
            <person name="Bakaher N."/>
            <person name="Bovet L."/>
            <person name="Willig A."/>
            <person name="Goepfert S."/>
            <person name="Peitsch M.C."/>
            <person name="Ivanov N.V."/>
        </authorList>
    </citation>
    <scope>NUCLEOTIDE SEQUENCE [LARGE SCALE GENOMIC DNA]</scope>
</reference>
<evidence type="ECO:0000313" key="2">
    <source>
        <dbReference type="RefSeq" id="XP_075083476.1"/>
    </source>
</evidence>
<name>A0AC58SET8_TOBAC</name>
<keyword evidence="1" id="KW-1185">Reference proteome</keyword>
<dbReference type="Proteomes" id="UP000790787">
    <property type="component" value="Chromosome 12"/>
</dbReference>
<evidence type="ECO:0000313" key="1">
    <source>
        <dbReference type="Proteomes" id="UP000790787"/>
    </source>
</evidence>
<sequence>MGSSLFWFDNWKGLGALYFLVPLEFGVDKTIHNVYDVMDDSAWNADKIPEILPEEFAEHILLHMKPPVVHDVLDKPQWILETRGEFSVKSTWEYLRRRNEPANAYKKIWVKGLPFRIAFFMFKVWRDKLPLDDFFRIVGYLMASKCWSCAEPKEETGQHLFFTSYAANRVWKYFLGHAGFALDGITFHQVVTKCWTTDVIRRLQPILQALPAVIVWKLWKRRNNYKYRDAESIIRVIYQVSTTMQSLVRVRKSGLQNVSHKWPELLNMMEAYIPKLKVTKGNVIYGCGKEVQEGTNTKAEAKAILEALRFCVENAYVLIELHTDLMMLKNVITGEWSVPWAITA</sequence>
<organism evidence="1 2">
    <name type="scientific">Nicotiana tabacum</name>
    <name type="common">Common tobacco</name>
    <dbReference type="NCBI Taxonomy" id="4097"/>
    <lineage>
        <taxon>Eukaryota</taxon>
        <taxon>Viridiplantae</taxon>
        <taxon>Streptophyta</taxon>
        <taxon>Embryophyta</taxon>
        <taxon>Tracheophyta</taxon>
        <taxon>Spermatophyta</taxon>
        <taxon>Magnoliopsida</taxon>
        <taxon>eudicotyledons</taxon>
        <taxon>Gunneridae</taxon>
        <taxon>Pentapetalae</taxon>
        <taxon>asterids</taxon>
        <taxon>lamiids</taxon>
        <taxon>Solanales</taxon>
        <taxon>Solanaceae</taxon>
        <taxon>Nicotianoideae</taxon>
        <taxon>Nicotianeae</taxon>
        <taxon>Nicotiana</taxon>
    </lineage>
</organism>
<protein>
    <submittedName>
        <fullName evidence="2">Uncharacterized protein LOC142167217</fullName>
    </submittedName>
</protein>
<accession>A0AC58SET8</accession>
<dbReference type="RefSeq" id="XP_075083476.1">
    <property type="nucleotide sequence ID" value="XM_075227375.1"/>
</dbReference>
<proteinExistence type="predicted"/>
<reference evidence="2" key="2">
    <citation type="submission" date="2025-08" db="UniProtKB">
        <authorList>
            <consortium name="RefSeq"/>
        </authorList>
    </citation>
    <scope>IDENTIFICATION</scope>
    <source>
        <tissue evidence="2">Leaf</tissue>
    </source>
</reference>